<evidence type="ECO:0000313" key="2">
    <source>
        <dbReference type="Proteomes" id="UP000316905"/>
    </source>
</evidence>
<sequence length="156" mass="17033">MVVGALFSIGVATASGVVAYALSAREPQFAEVLTVQPIKEVIKTPRNVCKDVAVTYPHLVKDQDRIAEAAVNTEVGGVERSASRKNQERPPLKDFFTVTETRCSTIIDISEKVVAYEIKYLINGTVKQMRMNRDPGNQIPVMGNQLVLAGDSITVQ</sequence>
<dbReference type="Proteomes" id="UP000316905">
    <property type="component" value="Unassembled WGS sequence"/>
</dbReference>
<reference evidence="1 2" key="1">
    <citation type="journal article" date="2015" name="Stand. Genomic Sci.">
        <title>Genomic Encyclopedia of Bacterial and Archaeal Type Strains, Phase III: the genomes of soil and plant-associated and newly described type strains.</title>
        <authorList>
            <person name="Whitman W.B."/>
            <person name="Woyke T."/>
            <person name="Klenk H.P."/>
            <person name="Zhou Y."/>
            <person name="Lilburn T.G."/>
            <person name="Beck B.J."/>
            <person name="De Vos P."/>
            <person name="Vandamme P."/>
            <person name="Eisen J.A."/>
            <person name="Garrity G."/>
            <person name="Hugenholtz P."/>
            <person name="Kyrpides N.C."/>
        </authorList>
    </citation>
    <scope>NUCLEOTIDE SEQUENCE [LARGE SCALE GENOMIC DNA]</scope>
    <source>
        <strain evidence="1 2">CGMCC 1.6858</strain>
    </source>
</reference>
<evidence type="ECO:0000313" key="1">
    <source>
        <dbReference type="EMBL" id="TWI58460.1"/>
    </source>
</evidence>
<comment type="caution">
    <text evidence="1">The sequence shown here is derived from an EMBL/GenBank/DDBJ whole genome shotgun (WGS) entry which is preliminary data.</text>
</comment>
<keyword evidence="2" id="KW-1185">Reference proteome</keyword>
<organism evidence="1 2">
    <name type="scientific">Pseudomonas duriflava</name>
    <dbReference type="NCBI Taxonomy" id="459528"/>
    <lineage>
        <taxon>Bacteria</taxon>
        <taxon>Pseudomonadati</taxon>
        <taxon>Pseudomonadota</taxon>
        <taxon>Gammaproteobacteria</taxon>
        <taxon>Pseudomonadales</taxon>
        <taxon>Pseudomonadaceae</taxon>
        <taxon>Pseudomonas</taxon>
    </lineage>
</organism>
<gene>
    <name evidence="1" type="ORF">IQ22_00165</name>
</gene>
<protein>
    <submittedName>
        <fullName evidence="1">Uncharacterized protein YcfJ</fullName>
    </submittedName>
</protein>
<dbReference type="AlphaFoldDB" id="A0A562QQI4"/>
<dbReference type="EMBL" id="VLKY01000001">
    <property type="protein sequence ID" value="TWI58460.1"/>
    <property type="molecule type" value="Genomic_DNA"/>
</dbReference>
<proteinExistence type="predicted"/>
<name>A0A562QQI4_9PSED</name>
<accession>A0A562QQI4</accession>